<evidence type="ECO:0000256" key="9">
    <source>
        <dbReference type="SAM" id="Phobius"/>
    </source>
</evidence>
<evidence type="ECO:0000256" key="8">
    <source>
        <dbReference type="SAM" id="MobiDB-lite"/>
    </source>
</evidence>
<evidence type="ECO:0000256" key="3">
    <source>
        <dbReference type="ARBA" id="ARBA00010425"/>
    </source>
</evidence>
<feature type="transmembrane region" description="Helical" evidence="9">
    <location>
        <begin position="102"/>
        <end position="121"/>
    </location>
</feature>
<keyword evidence="5 9" id="KW-0812">Transmembrane</keyword>
<keyword evidence="12" id="KW-1185">Reference proteome</keyword>
<keyword evidence="7 9" id="KW-0472">Membrane</keyword>
<feature type="transmembrane region" description="Helical" evidence="9">
    <location>
        <begin position="172"/>
        <end position="191"/>
    </location>
</feature>
<dbReference type="InterPro" id="IPR050186">
    <property type="entry name" value="TPT_transporter"/>
</dbReference>
<dbReference type="GeneID" id="55969229"/>
<evidence type="ECO:0000256" key="2">
    <source>
        <dbReference type="ARBA" id="ARBA00004477"/>
    </source>
</evidence>
<comment type="caution">
    <text evidence="11">The sequence shown here is derived from an EMBL/GenBank/DDBJ whole genome shotgun (WGS) entry which is preliminary data.</text>
</comment>
<dbReference type="PANTHER" id="PTHR11132">
    <property type="entry name" value="SOLUTE CARRIER FAMILY 35"/>
    <property type="match status" value="1"/>
</dbReference>
<evidence type="ECO:0000256" key="6">
    <source>
        <dbReference type="ARBA" id="ARBA00022989"/>
    </source>
</evidence>
<sequence>MVTSPRLSRFPPSASAAVATTPLPLTDSDAKHLQQHGYRYDHAHAHAHAAAKLRGFDEPSPVQNQQPARALTLHPSLYILSWIFFSNCTILFNKWLIDNAGFPILLTCWHLVFATLATQILARTTSLLDSRHSLPIDGSLYIRTILPIGILYSGSLVCSNAVYLYLSVPFIQMLKSAAPVVVLFFSWLWGLADPDVTALVNIVVIVAGVAMASAGEIHFSWVGFLYQVGGTVFEAMRLVMIQVMLSSEGLRVDPLVGLYYYAPVCALMNFVVAFWTELPTFDSLMTLTGILKSILLVITSVLIWSTPISPLQCFGYSTALVGLVYYSLGHDQLVSLFHSIFTWILEAWNEEDDIGIDSDGRNVDANNNDDDDDDDDEAKTRPANHGDVWTPQRRRVILVTGALCFISSVFVAGVWHGPAALRRARDVFPGLLSSKRLSR</sequence>
<feature type="domain" description="Sugar phosphate transporter" evidence="10">
    <location>
        <begin position="77"/>
        <end position="247"/>
    </location>
</feature>
<evidence type="ECO:0000256" key="1">
    <source>
        <dbReference type="ARBA" id="ARBA00003420"/>
    </source>
</evidence>
<comment type="subcellular location">
    <subcellularLocation>
        <location evidence="2">Endoplasmic reticulum membrane</location>
        <topology evidence="2">Multi-pass membrane protein</topology>
    </subcellularLocation>
</comment>
<accession>A0A9P4YP56</accession>
<dbReference type="Proteomes" id="UP000749293">
    <property type="component" value="Unassembled WGS sequence"/>
</dbReference>
<evidence type="ECO:0000256" key="4">
    <source>
        <dbReference type="ARBA" id="ARBA00011182"/>
    </source>
</evidence>
<evidence type="ECO:0000256" key="7">
    <source>
        <dbReference type="ARBA" id="ARBA00023136"/>
    </source>
</evidence>
<comment type="similarity">
    <text evidence="3">Belongs to the TPT transporter family. SLC35D subfamily.</text>
</comment>
<dbReference type="RefSeq" id="XP_035319215.1">
    <property type="nucleotide sequence ID" value="XM_035464977.1"/>
</dbReference>
<dbReference type="EMBL" id="JAANYQ010000016">
    <property type="protein sequence ID" value="KAF4120563.1"/>
    <property type="molecule type" value="Genomic_DNA"/>
</dbReference>
<protein>
    <recommendedName>
        <fullName evidence="10">Sugar phosphate transporter domain-containing protein</fullName>
    </recommendedName>
</protein>
<feature type="compositionally biased region" description="Acidic residues" evidence="8">
    <location>
        <begin position="367"/>
        <end position="377"/>
    </location>
</feature>
<gene>
    <name evidence="11" type="ORF">GMORB2_3001</name>
</gene>
<name>A0A9P4YP56_9HYPO</name>
<dbReference type="GO" id="GO:0005789">
    <property type="term" value="C:endoplasmic reticulum membrane"/>
    <property type="evidence" value="ECO:0007669"/>
    <property type="project" value="UniProtKB-SubCell"/>
</dbReference>
<evidence type="ECO:0000259" key="10">
    <source>
        <dbReference type="Pfam" id="PF03151"/>
    </source>
</evidence>
<reference evidence="11" key="1">
    <citation type="submission" date="2020-03" db="EMBL/GenBank/DDBJ databases">
        <title>Site-based positive gene gene selection in Geosmithia morbida across the United States reveals a broad range of putative effectors and factors for local host and environmental adapation.</title>
        <authorList>
            <person name="Onufrak A."/>
            <person name="Murdoch R.W."/>
            <person name="Gazis R."/>
            <person name="Huff M."/>
            <person name="Staton M."/>
            <person name="Klingeman W."/>
            <person name="Hadziabdic D."/>
        </authorList>
    </citation>
    <scope>NUCLEOTIDE SEQUENCE</scope>
    <source>
        <strain evidence="11">1262</strain>
    </source>
</reference>
<proteinExistence type="inferred from homology"/>
<feature type="transmembrane region" description="Helical" evidence="9">
    <location>
        <begin position="258"/>
        <end position="278"/>
    </location>
</feature>
<feature type="transmembrane region" description="Helical" evidence="9">
    <location>
        <begin position="396"/>
        <end position="415"/>
    </location>
</feature>
<comment type="function">
    <text evidence="1">Involved in the import of GDP-mannose from the cytoplasm into the Golgi lumen.</text>
</comment>
<dbReference type="InterPro" id="IPR004853">
    <property type="entry name" value="Sugar_P_trans_dom"/>
</dbReference>
<evidence type="ECO:0000313" key="11">
    <source>
        <dbReference type="EMBL" id="KAF4120563.1"/>
    </source>
</evidence>
<dbReference type="Pfam" id="PF03151">
    <property type="entry name" value="TPT"/>
    <property type="match status" value="1"/>
</dbReference>
<evidence type="ECO:0000313" key="12">
    <source>
        <dbReference type="Proteomes" id="UP000749293"/>
    </source>
</evidence>
<dbReference type="OrthoDB" id="6418713at2759"/>
<evidence type="ECO:0000256" key="5">
    <source>
        <dbReference type="ARBA" id="ARBA00022692"/>
    </source>
</evidence>
<keyword evidence="6 9" id="KW-1133">Transmembrane helix</keyword>
<feature type="transmembrane region" description="Helical" evidence="9">
    <location>
        <begin position="224"/>
        <end position="246"/>
    </location>
</feature>
<comment type="subunit">
    <text evidence="4">Homooligomer.</text>
</comment>
<feature type="transmembrane region" description="Helical" evidence="9">
    <location>
        <begin position="141"/>
        <end position="166"/>
    </location>
</feature>
<feature type="region of interest" description="Disordered" evidence="8">
    <location>
        <begin position="359"/>
        <end position="387"/>
    </location>
</feature>
<dbReference type="AlphaFoldDB" id="A0A9P4YP56"/>
<feature type="transmembrane region" description="Helical" evidence="9">
    <location>
        <begin position="198"/>
        <end position="218"/>
    </location>
</feature>
<feature type="transmembrane region" description="Helical" evidence="9">
    <location>
        <begin position="284"/>
        <end position="304"/>
    </location>
</feature>
<organism evidence="11 12">
    <name type="scientific">Geosmithia morbida</name>
    <dbReference type="NCBI Taxonomy" id="1094350"/>
    <lineage>
        <taxon>Eukaryota</taxon>
        <taxon>Fungi</taxon>
        <taxon>Dikarya</taxon>
        <taxon>Ascomycota</taxon>
        <taxon>Pezizomycotina</taxon>
        <taxon>Sordariomycetes</taxon>
        <taxon>Hypocreomycetidae</taxon>
        <taxon>Hypocreales</taxon>
        <taxon>Bionectriaceae</taxon>
        <taxon>Geosmithia</taxon>
    </lineage>
</organism>